<proteinExistence type="inferred from homology"/>
<dbReference type="Proteomes" id="UP000614216">
    <property type="component" value="Unassembled WGS sequence"/>
</dbReference>
<feature type="domain" description="Aspartate/ornithine carbamoyltransferase Asp/Orn-binding" evidence="3">
    <location>
        <begin position="182"/>
        <end position="304"/>
    </location>
</feature>
<dbReference type="NCBIfam" id="NF003384">
    <property type="entry name" value="PRK04523.1"/>
    <property type="match status" value="1"/>
</dbReference>
<comment type="similarity">
    <text evidence="2">Belongs to the aspartate/ornithine carbamoyltransferase superfamily. SOTCase family.</text>
</comment>
<comment type="function">
    <text evidence="2">Catalyzes the transfer of the carbamoyl group from carbamoyl phosphate to the delta-amino group of N(2)-succinyl-L-ornithine to produce N(2)-succinyl-L-citrulline. Is essential for arginine biosynthesis.</text>
</comment>
<dbReference type="Gene3D" id="3.40.50.1370">
    <property type="entry name" value="Aspartate/ornithine carbamoyltransferase"/>
    <property type="match status" value="2"/>
</dbReference>
<evidence type="ECO:0000259" key="3">
    <source>
        <dbReference type="Pfam" id="PF00185"/>
    </source>
</evidence>
<feature type="binding site" description="in other chain" evidence="2">
    <location>
        <begin position="270"/>
        <end position="271"/>
    </location>
    <ligand>
        <name>carbamoyl phosphate</name>
        <dbReference type="ChEBI" id="CHEBI:58228"/>
        <note>ligand shared between two neighboring subunits</note>
    </ligand>
</feature>
<dbReference type="PANTHER" id="PTHR45753">
    <property type="entry name" value="ORNITHINE CARBAMOYLTRANSFERASE, MITOCHONDRIAL"/>
    <property type="match status" value="1"/>
</dbReference>
<dbReference type="PRINTS" id="PR00101">
    <property type="entry name" value="ATCASE"/>
</dbReference>
<feature type="binding site" evidence="2">
    <location>
        <position position="234"/>
    </location>
    <ligand>
        <name>N(2)-succinyl-L-ornithine</name>
        <dbReference type="ChEBI" id="CHEBI:58514"/>
    </ligand>
</feature>
<dbReference type="EMBL" id="JAEUGD010000058">
    <property type="protein sequence ID" value="MBL6448059.1"/>
    <property type="molecule type" value="Genomic_DNA"/>
</dbReference>
<dbReference type="GO" id="GO:0016597">
    <property type="term" value="F:amino acid binding"/>
    <property type="evidence" value="ECO:0007669"/>
    <property type="project" value="InterPro"/>
</dbReference>
<comment type="subunit">
    <text evidence="2">Homotrimer.</text>
</comment>
<feature type="binding site" evidence="2">
    <location>
        <position position="174"/>
    </location>
    <ligand>
        <name>N(2)-succinyl-L-ornithine</name>
        <dbReference type="ChEBI" id="CHEBI:58514"/>
    </ligand>
</feature>
<keyword evidence="6" id="KW-1185">Reference proteome</keyword>
<dbReference type="EC" id="2.1.3.11" evidence="2"/>
<comment type="pathway">
    <text evidence="2">Amino-acid biosynthesis; L-arginine biosynthesis.</text>
</comment>
<dbReference type="InterPro" id="IPR006131">
    <property type="entry name" value="Asp_carbamoyltransf_Asp/Orn-bd"/>
</dbReference>
<feature type="binding site" evidence="2">
    <location>
        <position position="274"/>
    </location>
    <ligand>
        <name>N(2)-succinyl-L-ornithine</name>
        <dbReference type="ChEBI" id="CHEBI:58514"/>
    </ligand>
</feature>
<dbReference type="GO" id="GO:0042450">
    <property type="term" value="P:L-arginine biosynthetic process via ornithine"/>
    <property type="evidence" value="ECO:0007669"/>
    <property type="project" value="TreeGrafter"/>
</dbReference>
<dbReference type="InterPro" id="IPR006130">
    <property type="entry name" value="Asp/Orn_carbamoylTrfase"/>
</dbReference>
<name>A0A937FXQ4_9BACT</name>
<gene>
    <name evidence="2" type="primary">argF'</name>
    <name evidence="5" type="ORF">JMN32_17205</name>
</gene>
<feature type="binding site" description="in other chain" evidence="2">
    <location>
        <begin position="146"/>
        <end position="149"/>
    </location>
    <ligand>
        <name>carbamoyl phosphate</name>
        <dbReference type="ChEBI" id="CHEBI:58228"/>
        <note>ligand shared between two neighboring subunits</note>
    </ligand>
</feature>
<comment type="catalytic activity">
    <reaction evidence="2">
        <text>N(2)-succinyl-L-ornithine + carbamoyl phosphate = N(2)-succinyl-L-citrulline + phosphate + H(+)</text>
        <dbReference type="Rhea" id="RHEA:25884"/>
        <dbReference type="ChEBI" id="CHEBI:15378"/>
        <dbReference type="ChEBI" id="CHEBI:43474"/>
        <dbReference type="ChEBI" id="CHEBI:58228"/>
        <dbReference type="ChEBI" id="CHEBI:58514"/>
        <dbReference type="ChEBI" id="CHEBI:58862"/>
        <dbReference type="EC" id="2.1.3.11"/>
    </reaction>
</comment>
<feature type="binding site" description="in other chain" evidence="2">
    <location>
        <position position="109"/>
    </location>
    <ligand>
        <name>carbamoyl phosphate</name>
        <dbReference type="ChEBI" id="CHEBI:58228"/>
        <note>ligand shared between two neighboring subunits</note>
    </ligand>
</feature>
<dbReference type="InterPro" id="IPR006132">
    <property type="entry name" value="Asp/Orn_carbamoyltranf_P-bd"/>
</dbReference>
<feature type="binding site" evidence="2">
    <location>
        <position position="74"/>
    </location>
    <ligand>
        <name>carbamoyl phosphate</name>
        <dbReference type="ChEBI" id="CHEBI:58228"/>
        <note>ligand shared between two neighboring subunits</note>
    </ligand>
</feature>
<dbReference type="PRINTS" id="PR00100">
    <property type="entry name" value="AOTCASE"/>
</dbReference>
<dbReference type="HAMAP" id="MF_02235">
    <property type="entry name" value="SOTCase"/>
    <property type="match status" value="1"/>
</dbReference>
<evidence type="ECO:0000313" key="5">
    <source>
        <dbReference type="EMBL" id="MBL6448059.1"/>
    </source>
</evidence>
<dbReference type="Pfam" id="PF00185">
    <property type="entry name" value="OTCace"/>
    <property type="match status" value="1"/>
</dbReference>
<feature type="domain" description="Aspartate/ornithine carbamoyltransferase carbamoyl-P binding" evidence="4">
    <location>
        <begin position="5"/>
        <end position="159"/>
    </location>
</feature>
<organism evidence="5 6">
    <name type="scientific">Fulvivirga marina</name>
    <dbReference type="NCBI Taxonomy" id="2494733"/>
    <lineage>
        <taxon>Bacteria</taxon>
        <taxon>Pseudomonadati</taxon>
        <taxon>Bacteroidota</taxon>
        <taxon>Cytophagia</taxon>
        <taxon>Cytophagales</taxon>
        <taxon>Fulvivirgaceae</taxon>
        <taxon>Fulvivirga</taxon>
    </lineage>
</organism>
<feature type="binding site" description="in other chain" evidence="2">
    <location>
        <begin position="46"/>
        <end position="49"/>
    </location>
    <ligand>
        <name>carbamoyl phosphate</name>
        <dbReference type="ChEBI" id="CHEBI:58228"/>
        <note>ligand shared between two neighboring subunits</note>
    </ligand>
</feature>
<dbReference type="PANTHER" id="PTHR45753:SF3">
    <property type="entry name" value="ORNITHINE TRANSCARBAMYLASE, MITOCHONDRIAL"/>
    <property type="match status" value="1"/>
</dbReference>
<accession>A0A937FXQ4</accession>
<dbReference type="AlphaFoldDB" id="A0A937FXQ4"/>
<keyword evidence="2" id="KW-0028">Amino-acid biosynthesis</keyword>
<feature type="binding site" description="in other chain" evidence="2">
    <location>
        <position position="296"/>
    </location>
    <ligand>
        <name>carbamoyl phosphate</name>
        <dbReference type="ChEBI" id="CHEBI:58228"/>
        <note>ligand shared between two neighboring subunits</note>
    </ligand>
</feature>
<evidence type="ECO:0000313" key="6">
    <source>
        <dbReference type="Proteomes" id="UP000614216"/>
    </source>
</evidence>
<keyword evidence="2" id="KW-0055">Arginine biosynthesis</keyword>
<feature type="binding site" evidence="2">
    <location>
        <position position="141"/>
    </location>
    <ligand>
        <name>N(2)-succinyl-L-ornithine</name>
        <dbReference type="ChEBI" id="CHEBI:58514"/>
    </ligand>
</feature>
<sequence length="312" mass="35329">MQQFLSVSDSEDPGSLVKKALALKKDPFGNQIGKNKTLGLVFFNPSLRTRMSTQKAAMNLGMNVMVMNIDKDGWKIETHDGAIMDGDNQEHIKDAARVMSQYVDVLGVRTFPALKSREEDYSENVINQFVKHSEVPIISLESATRHPLQSLADLITIEELGIKKPKVVLSWAPHPRILPQAVSNSFLEWIKITDAEVTLACPEGYELDDQFIDGVTICHDQDKAFEGADIIYAKNWSSYHHYGQRLEVKQDWTITSDKMALTNNGKFMHCLPIRRNVVATDEVIDHSIVYQQAKNREFSAQVVLLEILERMK</sequence>
<dbReference type="RefSeq" id="WP_202857597.1">
    <property type="nucleotide sequence ID" value="NZ_JAEUGD010000058.1"/>
</dbReference>
<dbReference type="Pfam" id="PF02729">
    <property type="entry name" value="OTCace_N"/>
    <property type="match status" value="1"/>
</dbReference>
<dbReference type="InterPro" id="IPR043696">
    <property type="entry name" value="ArgF'-like"/>
</dbReference>
<dbReference type="GO" id="GO:0019240">
    <property type="term" value="P:citrulline biosynthetic process"/>
    <property type="evidence" value="ECO:0007669"/>
    <property type="project" value="TreeGrafter"/>
</dbReference>
<evidence type="ECO:0000256" key="1">
    <source>
        <dbReference type="ARBA" id="ARBA00022679"/>
    </source>
</evidence>
<evidence type="ECO:0000256" key="2">
    <source>
        <dbReference type="HAMAP-Rule" id="MF_02235"/>
    </source>
</evidence>
<evidence type="ECO:0000259" key="4">
    <source>
        <dbReference type="Pfam" id="PF02729"/>
    </source>
</evidence>
<dbReference type="SUPFAM" id="SSF53671">
    <property type="entry name" value="Aspartate/ornithine carbamoyltransferase"/>
    <property type="match status" value="1"/>
</dbReference>
<keyword evidence="1 2" id="KW-0808">Transferase</keyword>
<reference evidence="5" key="1">
    <citation type="submission" date="2021-01" db="EMBL/GenBank/DDBJ databases">
        <title>Fulvivirga kasyanovii gen. nov., sp nov., a novel member of the phylum Bacteroidetes isolated from seawater in a mussel farm.</title>
        <authorList>
            <person name="Zhao L.-H."/>
            <person name="Wang Z.-J."/>
        </authorList>
    </citation>
    <scope>NUCLEOTIDE SEQUENCE</scope>
    <source>
        <strain evidence="5">29W222</strain>
    </source>
</reference>
<dbReference type="InterPro" id="IPR036901">
    <property type="entry name" value="Asp/Orn_carbamoylTrfase_sf"/>
</dbReference>
<dbReference type="GO" id="GO:0004585">
    <property type="term" value="F:ornithine carbamoyltransferase activity"/>
    <property type="evidence" value="ECO:0007669"/>
    <property type="project" value="InterPro"/>
</dbReference>
<protein>
    <recommendedName>
        <fullName evidence="2">N-succinylornithine carbamoyltransferase</fullName>
        <ecNumber evidence="2">2.1.3.11</ecNumber>
    </recommendedName>
    <alternativeName>
        <fullName evidence="2">N-succinyl-L-ornithine transcarbamylase</fullName>
        <shortName evidence="2">SOTCase</shortName>
    </alternativeName>
</protein>
<comment type="caution">
    <text evidence="5">The sequence shown here is derived from an EMBL/GenBank/DDBJ whole genome shotgun (WGS) entry which is preliminary data.</text>
</comment>